<dbReference type="OrthoDB" id="2976650at2759"/>
<name>A0A0D0BHG7_9AGAR</name>
<gene>
    <name evidence="1" type="ORF">GYMLUDRAFT_916113</name>
</gene>
<keyword evidence="2" id="KW-1185">Reference proteome</keyword>
<evidence type="ECO:0000313" key="2">
    <source>
        <dbReference type="Proteomes" id="UP000053593"/>
    </source>
</evidence>
<dbReference type="HOGENOM" id="CLU_2638317_0_0_1"/>
<dbReference type="AlphaFoldDB" id="A0A0D0BHG7"/>
<dbReference type="EMBL" id="KN834818">
    <property type="protein sequence ID" value="KIK54226.1"/>
    <property type="molecule type" value="Genomic_DNA"/>
</dbReference>
<accession>A0A0D0BHG7</accession>
<protein>
    <submittedName>
        <fullName evidence="1">Uncharacterized protein</fullName>
    </submittedName>
</protein>
<proteinExistence type="predicted"/>
<evidence type="ECO:0000313" key="1">
    <source>
        <dbReference type="EMBL" id="KIK54226.1"/>
    </source>
</evidence>
<reference evidence="1 2" key="1">
    <citation type="submission" date="2014-04" db="EMBL/GenBank/DDBJ databases">
        <title>Evolutionary Origins and Diversification of the Mycorrhizal Mutualists.</title>
        <authorList>
            <consortium name="DOE Joint Genome Institute"/>
            <consortium name="Mycorrhizal Genomics Consortium"/>
            <person name="Kohler A."/>
            <person name="Kuo A."/>
            <person name="Nagy L.G."/>
            <person name="Floudas D."/>
            <person name="Copeland A."/>
            <person name="Barry K.W."/>
            <person name="Cichocki N."/>
            <person name="Veneault-Fourrey C."/>
            <person name="LaButti K."/>
            <person name="Lindquist E.A."/>
            <person name="Lipzen A."/>
            <person name="Lundell T."/>
            <person name="Morin E."/>
            <person name="Murat C."/>
            <person name="Riley R."/>
            <person name="Ohm R."/>
            <person name="Sun H."/>
            <person name="Tunlid A."/>
            <person name="Henrissat B."/>
            <person name="Grigoriev I.V."/>
            <person name="Hibbett D.S."/>
            <person name="Martin F."/>
        </authorList>
    </citation>
    <scope>NUCLEOTIDE SEQUENCE [LARGE SCALE GENOMIC DNA]</scope>
    <source>
        <strain evidence="1 2">FD-317 M1</strain>
    </source>
</reference>
<sequence>MFGCEHTWRMKTEMELGLGEILSCGLAEIRDKKGKIRRGHSCLYHILVSDSAHLIWKLNNNYIINHKDSSWSRKYRI</sequence>
<organism evidence="1 2">
    <name type="scientific">Collybiopsis luxurians FD-317 M1</name>
    <dbReference type="NCBI Taxonomy" id="944289"/>
    <lineage>
        <taxon>Eukaryota</taxon>
        <taxon>Fungi</taxon>
        <taxon>Dikarya</taxon>
        <taxon>Basidiomycota</taxon>
        <taxon>Agaricomycotina</taxon>
        <taxon>Agaricomycetes</taxon>
        <taxon>Agaricomycetidae</taxon>
        <taxon>Agaricales</taxon>
        <taxon>Marasmiineae</taxon>
        <taxon>Omphalotaceae</taxon>
        <taxon>Collybiopsis</taxon>
        <taxon>Collybiopsis luxurians</taxon>
    </lineage>
</organism>
<dbReference type="Proteomes" id="UP000053593">
    <property type="component" value="Unassembled WGS sequence"/>
</dbReference>